<gene>
    <name evidence="7" type="primary">Mo06570</name>
    <name evidence="7" type="ORF">E5Q_06570</name>
</gene>
<accession>G7EAK7</accession>
<dbReference type="Gene3D" id="3.10.120.10">
    <property type="entry name" value="Cytochrome b5-like heme/steroid binding domain"/>
    <property type="match status" value="1"/>
</dbReference>
<dbReference type="PROSITE" id="PS50255">
    <property type="entry name" value="CYTOCHROME_B5_2"/>
    <property type="match status" value="1"/>
</dbReference>
<keyword evidence="2 5" id="KW-0479">Metal-binding</keyword>
<dbReference type="SMART" id="SM01117">
    <property type="entry name" value="Cyt-b5"/>
    <property type="match status" value="1"/>
</dbReference>
<comment type="caution">
    <text evidence="7">The sequence shown here is derived from an EMBL/GenBank/DDBJ whole genome shotgun (WGS) entry which is preliminary data.</text>
</comment>
<reference evidence="7 8" key="2">
    <citation type="journal article" date="2012" name="Open Biol.">
        <title>Characteristics of nucleosomes and linker DNA regions on the genome of the basidiomycete Mixia osmundae revealed by mono- and dinucleosome mapping.</title>
        <authorList>
            <person name="Nishida H."/>
            <person name="Kondo S."/>
            <person name="Matsumoto T."/>
            <person name="Suzuki Y."/>
            <person name="Yoshikawa H."/>
            <person name="Taylor T.D."/>
            <person name="Sugiyama J."/>
        </authorList>
    </citation>
    <scope>NUCLEOTIDE SEQUENCE [LARGE SCALE GENOMIC DNA]</scope>
    <source>
        <strain evidence="8">CBS 9802 / IAM 14324 / JCM 22182 / KY 12970</strain>
    </source>
</reference>
<dbReference type="PANTHER" id="PTHR19359:SF95">
    <property type="entry name" value="CYTOCHROME B5 TYPE B"/>
    <property type="match status" value="1"/>
</dbReference>
<dbReference type="Pfam" id="PF00173">
    <property type="entry name" value="Cyt-b5"/>
    <property type="match status" value="1"/>
</dbReference>
<evidence type="ECO:0000313" key="8">
    <source>
        <dbReference type="Proteomes" id="UP000009131"/>
    </source>
</evidence>
<organism evidence="7 8">
    <name type="scientific">Mixia osmundae (strain CBS 9802 / IAM 14324 / JCM 22182 / KY 12970)</name>
    <dbReference type="NCBI Taxonomy" id="764103"/>
    <lineage>
        <taxon>Eukaryota</taxon>
        <taxon>Fungi</taxon>
        <taxon>Dikarya</taxon>
        <taxon>Basidiomycota</taxon>
        <taxon>Pucciniomycotina</taxon>
        <taxon>Mixiomycetes</taxon>
        <taxon>Mixiales</taxon>
        <taxon>Mixiaceae</taxon>
        <taxon>Mixia</taxon>
    </lineage>
</organism>
<dbReference type="Proteomes" id="UP000009131">
    <property type="component" value="Unassembled WGS sequence"/>
</dbReference>
<name>G7EAK7_MIXOS</name>
<evidence type="ECO:0000313" key="7">
    <source>
        <dbReference type="EMBL" id="GAA99867.1"/>
    </source>
</evidence>
<dbReference type="InterPro" id="IPR018506">
    <property type="entry name" value="Cyt_B5_heme-BS"/>
</dbReference>
<dbReference type="SUPFAM" id="SSF55856">
    <property type="entry name" value="Cytochrome b5-like heme/steroid binding domain"/>
    <property type="match status" value="1"/>
</dbReference>
<reference evidence="7 8" key="1">
    <citation type="journal article" date="2011" name="J. Gen. Appl. Microbiol.">
        <title>Draft genome sequencing of the enigmatic basidiomycete Mixia osmundae.</title>
        <authorList>
            <person name="Nishida H."/>
            <person name="Nagatsuka Y."/>
            <person name="Sugiyama J."/>
        </authorList>
    </citation>
    <scope>NUCLEOTIDE SEQUENCE [LARGE SCALE GENOMIC DNA]</scope>
    <source>
        <strain evidence="8">CBS 9802 / IAM 14324 / JCM 22182 / KY 12970</strain>
    </source>
</reference>
<feature type="domain" description="Cytochrome b5 heme-binding" evidence="6">
    <location>
        <begin position="54"/>
        <end position="129"/>
    </location>
</feature>
<dbReference type="InterPro" id="IPR001199">
    <property type="entry name" value="Cyt_B5-like_heme/steroid-bd"/>
</dbReference>
<dbReference type="GO" id="GO:0020037">
    <property type="term" value="F:heme binding"/>
    <property type="evidence" value="ECO:0007669"/>
    <property type="project" value="UniProtKB-UniRule"/>
</dbReference>
<protein>
    <recommendedName>
        <fullName evidence="6">Cytochrome b5 heme-binding domain-containing protein</fullName>
    </recommendedName>
</protein>
<dbReference type="InParanoid" id="G7EAK7"/>
<comment type="similarity">
    <text evidence="4 5">Belongs to the cytochrome b5 family.</text>
</comment>
<dbReference type="STRING" id="764103.G7EAK7"/>
<evidence type="ECO:0000256" key="4">
    <source>
        <dbReference type="ARBA" id="ARBA00038168"/>
    </source>
</evidence>
<dbReference type="RefSeq" id="XP_014570977.1">
    <property type="nucleotide sequence ID" value="XM_014715491.1"/>
</dbReference>
<dbReference type="eggNOG" id="KOG0537">
    <property type="taxonomic scope" value="Eukaryota"/>
</dbReference>
<evidence type="ECO:0000256" key="3">
    <source>
        <dbReference type="ARBA" id="ARBA00023004"/>
    </source>
</evidence>
<keyword evidence="1 5" id="KW-0349">Heme</keyword>
<dbReference type="GO" id="GO:0016020">
    <property type="term" value="C:membrane"/>
    <property type="evidence" value="ECO:0007669"/>
    <property type="project" value="TreeGrafter"/>
</dbReference>
<evidence type="ECO:0000256" key="5">
    <source>
        <dbReference type="RuleBase" id="RU362121"/>
    </source>
</evidence>
<evidence type="ECO:0000256" key="1">
    <source>
        <dbReference type="ARBA" id="ARBA00022617"/>
    </source>
</evidence>
<proteinExistence type="inferred from homology"/>
<evidence type="ECO:0000256" key="2">
    <source>
        <dbReference type="ARBA" id="ARBA00022723"/>
    </source>
</evidence>
<dbReference type="AlphaFoldDB" id="G7EAK7"/>
<dbReference type="PROSITE" id="PS00191">
    <property type="entry name" value="CYTOCHROME_B5_1"/>
    <property type="match status" value="1"/>
</dbReference>
<evidence type="ECO:0000259" key="6">
    <source>
        <dbReference type="PROSITE" id="PS50255"/>
    </source>
</evidence>
<sequence>MPGAWTVAIAVCGIYSAQNASFATAQKSATRSKTETAVTEPKRANFDLLSKSDWDHIQPSEIAKHNEPDDCWLVINDFVYDASEYMHDHPGGPEIIRYFGGTECSWQFWKFHAPLHLRKQDKLIIGWTDGRKVHNPHKPPRDTLAKLL</sequence>
<dbReference type="OrthoDB" id="260519at2759"/>
<dbReference type="GO" id="GO:0046872">
    <property type="term" value="F:metal ion binding"/>
    <property type="evidence" value="ECO:0007669"/>
    <property type="project" value="UniProtKB-UniRule"/>
</dbReference>
<dbReference type="EMBL" id="BABT02000240">
    <property type="protein sequence ID" value="GAA99867.1"/>
    <property type="molecule type" value="Genomic_DNA"/>
</dbReference>
<dbReference type="InterPro" id="IPR050668">
    <property type="entry name" value="Cytochrome_b5"/>
</dbReference>
<dbReference type="InterPro" id="IPR036400">
    <property type="entry name" value="Cyt_B5-like_heme/steroid_sf"/>
</dbReference>
<keyword evidence="8" id="KW-1185">Reference proteome</keyword>
<keyword evidence="3 5" id="KW-0408">Iron</keyword>
<dbReference type="HOGENOM" id="CLU_1759261_0_0_1"/>
<dbReference type="PANTHER" id="PTHR19359">
    <property type="entry name" value="CYTOCHROME B5"/>
    <property type="match status" value="1"/>
</dbReference>